<dbReference type="OrthoDB" id="92598at2"/>
<comment type="caution">
    <text evidence="10">The sequence shown here is derived from an EMBL/GenBank/DDBJ whole genome shotgun (WGS) entry which is preliminary data.</text>
</comment>
<evidence type="ECO:0000256" key="3">
    <source>
        <dbReference type="ARBA" id="ARBA00022475"/>
    </source>
</evidence>
<dbReference type="AlphaFoldDB" id="A0A4R6S569"/>
<dbReference type="InterPro" id="IPR010065">
    <property type="entry name" value="AA_ABC_transptr_permease_3TM"/>
</dbReference>
<feature type="domain" description="ABC transmembrane type-1" evidence="9">
    <location>
        <begin position="69"/>
        <end position="276"/>
    </location>
</feature>
<dbReference type="GO" id="GO:0043190">
    <property type="term" value="C:ATP-binding cassette (ABC) transporter complex"/>
    <property type="evidence" value="ECO:0007669"/>
    <property type="project" value="InterPro"/>
</dbReference>
<comment type="similarity">
    <text evidence="8">Belongs to the binding-protein-dependent transport system permease family.</text>
</comment>
<evidence type="ECO:0000313" key="10">
    <source>
        <dbReference type="EMBL" id="TDP94287.1"/>
    </source>
</evidence>
<dbReference type="InterPro" id="IPR035906">
    <property type="entry name" value="MetI-like_sf"/>
</dbReference>
<feature type="transmembrane region" description="Helical" evidence="8">
    <location>
        <begin position="66"/>
        <end position="88"/>
    </location>
</feature>
<feature type="transmembrane region" description="Helical" evidence="8">
    <location>
        <begin position="257"/>
        <end position="279"/>
    </location>
</feature>
<evidence type="ECO:0000256" key="8">
    <source>
        <dbReference type="RuleBase" id="RU363032"/>
    </source>
</evidence>
<evidence type="ECO:0000256" key="6">
    <source>
        <dbReference type="ARBA" id="ARBA00022989"/>
    </source>
</evidence>
<dbReference type="PROSITE" id="PS50928">
    <property type="entry name" value="ABC_TM1"/>
    <property type="match status" value="1"/>
</dbReference>
<evidence type="ECO:0000256" key="1">
    <source>
        <dbReference type="ARBA" id="ARBA00004651"/>
    </source>
</evidence>
<keyword evidence="6 8" id="KW-1133">Transmembrane helix</keyword>
<evidence type="ECO:0000313" key="11">
    <source>
        <dbReference type="Proteomes" id="UP000295601"/>
    </source>
</evidence>
<keyword evidence="2 8" id="KW-0813">Transport</keyword>
<sequence>MSTSTVTAPEQDRSFDIEALPLRRPGRWIWAIALILFAAWFVQALWTNKNIDYAVVGQYMFNPEIVSGVGTTLLITAIAMIISTVLAVVLAAMRLSGNPVAVVFSSFYVWVFRGTPLLVQIVIWGYFGLIFEQISVGIPFTDIVFWQVDTNVLLTAFVAGIIALTLNEAAYSAEIVRSGMLSVDSGQKEAAASLGMSPLATFVRILLPQAMRVIIPPLGNELISMIKNTSLLSLIAVMEVYTRATQISAQNLKQVELLIVVSIWYLLIVSILSIPQFYLERYFGRGVERNAPTSTLQKAKQMTGAIAVQFQGKKKGARNDRAQ</sequence>
<evidence type="ECO:0000256" key="7">
    <source>
        <dbReference type="ARBA" id="ARBA00023136"/>
    </source>
</evidence>
<dbReference type="Gene3D" id="1.10.3720.10">
    <property type="entry name" value="MetI-like"/>
    <property type="match status" value="1"/>
</dbReference>
<proteinExistence type="inferred from homology"/>
<dbReference type="PANTHER" id="PTHR30614">
    <property type="entry name" value="MEMBRANE COMPONENT OF AMINO ACID ABC TRANSPORTER"/>
    <property type="match status" value="1"/>
</dbReference>
<evidence type="ECO:0000256" key="2">
    <source>
        <dbReference type="ARBA" id="ARBA00022448"/>
    </source>
</evidence>
<keyword evidence="5" id="KW-0029">Amino-acid transport</keyword>
<evidence type="ECO:0000256" key="4">
    <source>
        <dbReference type="ARBA" id="ARBA00022692"/>
    </source>
</evidence>
<evidence type="ECO:0000259" key="9">
    <source>
        <dbReference type="PROSITE" id="PS50928"/>
    </source>
</evidence>
<gene>
    <name evidence="10" type="ORF">EDF62_0701</name>
</gene>
<dbReference type="PANTHER" id="PTHR30614:SF0">
    <property type="entry name" value="L-CYSTINE TRANSPORT SYSTEM PERMEASE PROTEIN TCYL"/>
    <property type="match status" value="1"/>
</dbReference>
<dbReference type="InterPro" id="IPR000515">
    <property type="entry name" value="MetI-like"/>
</dbReference>
<comment type="subcellular location">
    <subcellularLocation>
        <location evidence="1 8">Cell membrane</location>
        <topology evidence="1 8">Multi-pass membrane protein</topology>
    </subcellularLocation>
</comment>
<dbReference type="InterPro" id="IPR043429">
    <property type="entry name" value="ArtM/GltK/GlnP/TcyL/YhdX-like"/>
</dbReference>
<evidence type="ECO:0000256" key="5">
    <source>
        <dbReference type="ARBA" id="ARBA00022970"/>
    </source>
</evidence>
<feature type="transmembrane region" description="Helical" evidence="8">
    <location>
        <begin position="28"/>
        <end position="46"/>
    </location>
</feature>
<keyword evidence="11" id="KW-1185">Reference proteome</keyword>
<protein>
    <submittedName>
        <fullName evidence="10">Polar amino acid transport system permease protein</fullName>
    </submittedName>
</protein>
<dbReference type="GO" id="GO:0006865">
    <property type="term" value="P:amino acid transport"/>
    <property type="evidence" value="ECO:0007669"/>
    <property type="project" value="UniProtKB-KW"/>
</dbReference>
<reference evidence="10 11" key="1">
    <citation type="submission" date="2019-03" db="EMBL/GenBank/DDBJ databases">
        <title>Genomic analyses of the natural microbiome of Caenorhabditis elegans.</title>
        <authorList>
            <person name="Samuel B."/>
        </authorList>
    </citation>
    <scope>NUCLEOTIDE SEQUENCE [LARGE SCALE GENOMIC DNA]</scope>
    <source>
        <strain evidence="10 11">JUb18</strain>
    </source>
</reference>
<dbReference type="Pfam" id="PF00528">
    <property type="entry name" value="BPD_transp_1"/>
    <property type="match status" value="1"/>
</dbReference>
<dbReference type="SUPFAM" id="SSF161098">
    <property type="entry name" value="MetI-like"/>
    <property type="match status" value="1"/>
</dbReference>
<dbReference type="GO" id="GO:0022857">
    <property type="term" value="F:transmembrane transporter activity"/>
    <property type="evidence" value="ECO:0007669"/>
    <property type="project" value="InterPro"/>
</dbReference>
<name>A0A4R6S569_9MICO</name>
<keyword evidence="4 8" id="KW-0812">Transmembrane</keyword>
<keyword evidence="3" id="KW-1003">Cell membrane</keyword>
<dbReference type="RefSeq" id="WP_133615880.1">
    <property type="nucleotide sequence ID" value="NZ_CP080492.1"/>
</dbReference>
<keyword evidence="7 8" id="KW-0472">Membrane</keyword>
<dbReference type="Proteomes" id="UP000295601">
    <property type="component" value="Unassembled WGS sequence"/>
</dbReference>
<dbReference type="NCBIfam" id="TIGR01726">
    <property type="entry name" value="HEQRo_perm_3TM"/>
    <property type="match status" value="1"/>
</dbReference>
<organism evidence="10 11">
    <name type="scientific">Leucobacter luti</name>
    <dbReference type="NCBI Taxonomy" id="340320"/>
    <lineage>
        <taxon>Bacteria</taxon>
        <taxon>Bacillati</taxon>
        <taxon>Actinomycetota</taxon>
        <taxon>Actinomycetes</taxon>
        <taxon>Micrococcales</taxon>
        <taxon>Microbacteriaceae</taxon>
        <taxon>Leucobacter</taxon>
    </lineage>
</organism>
<accession>A0A4R6S569</accession>
<dbReference type="EMBL" id="SNYA01000002">
    <property type="protein sequence ID" value="TDP94287.1"/>
    <property type="molecule type" value="Genomic_DNA"/>
</dbReference>
<feature type="transmembrane region" description="Helical" evidence="8">
    <location>
        <begin position="152"/>
        <end position="170"/>
    </location>
</feature>
<dbReference type="CDD" id="cd06261">
    <property type="entry name" value="TM_PBP2"/>
    <property type="match status" value="1"/>
</dbReference>